<feature type="region of interest" description="Disordered" evidence="6">
    <location>
        <begin position="185"/>
        <end position="213"/>
    </location>
</feature>
<dbReference type="PANTHER" id="PTHR11062:SF236">
    <property type="entry name" value="GLYCOSYLTRANSFERASE PLANT-LIKE PROTEIN"/>
    <property type="match status" value="1"/>
</dbReference>
<evidence type="ECO:0000313" key="9">
    <source>
        <dbReference type="EMBL" id="KAJ7965944.1"/>
    </source>
</evidence>
<sequence>MDLGFRFLCQAELRRLLMLLGVTFALVLVVQYSELPYDKVWSSLFSSAGKFSSSPSSSEMEGNVTKSTGSVLTYQAESSSEAPNVMDKSSMAQNGRGPVTAPAAAPHKARAPEHAPRFENVTSKDENSPAGTVWVKDTALTPVANESFGSWLAPSLHALPPIGSLHNSTSPTDMARESISPLTSMIFGNNSVSSDHNPTTRVPKSKKKSRMPPSHVVSISEMNKLLKQSRVSSHQPAPKWSSTVDQEMLHVKSEIENAPIRQKDTSLYWPLYRNVSMFKRSYELMENVLKVYIYQEGEKPIFHEPSSILEGIYASEAWFMKLLLADKLFVTGDPGKANLFYIPFSSRLLQLTLYVRNSHKRDNLIQYMKNYVDMIAGKYPYFNRTEGADHFLAACHDWAPSETRGRMLNCIRALCNCDIDFGFKIGKDVSLPETYVRSANKPLKNLGGNPPLQRPVLAFFAGNPHGYLRPILLDHWENKDPDMKIFGPMPHVRGNINYLQFMKSSKYCICAKGHEVNSPRVVEAIFYECIPVIISDNYVPPFFEVLNWESFAVFVPEKDIPNLKNILLSISEERYIEMHKRVKKVQQHFLWHEKPVKYDLYYMILHSIWYNRVFQIRTA</sequence>
<evidence type="ECO:0000256" key="5">
    <source>
        <dbReference type="ARBA" id="ARBA00023034"/>
    </source>
</evidence>
<evidence type="ECO:0000256" key="7">
    <source>
        <dbReference type="SAM" id="Phobius"/>
    </source>
</evidence>
<keyword evidence="5" id="KW-0333">Golgi apparatus</keyword>
<dbReference type="KEGG" id="qsa:O6P43_015499"/>
<evidence type="ECO:0000256" key="3">
    <source>
        <dbReference type="ARBA" id="ARBA00022676"/>
    </source>
</evidence>
<evidence type="ECO:0000256" key="1">
    <source>
        <dbReference type="ARBA" id="ARBA00004323"/>
    </source>
</evidence>
<dbReference type="InterPro" id="IPR004263">
    <property type="entry name" value="Exostosin"/>
</dbReference>
<keyword evidence="4" id="KW-0735">Signal-anchor</keyword>
<feature type="compositionally biased region" description="Basic and acidic residues" evidence="6">
    <location>
        <begin position="110"/>
        <end position="127"/>
    </location>
</feature>
<organism evidence="9 10">
    <name type="scientific">Quillaja saponaria</name>
    <name type="common">Soap bark tree</name>
    <dbReference type="NCBI Taxonomy" id="32244"/>
    <lineage>
        <taxon>Eukaryota</taxon>
        <taxon>Viridiplantae</taxon>
        <taxon>Streptophyta</taxon>
        <taxon>Embryophyta</taxon>
        <taxon>Tracheophyta</taxon>
        <taxon>Spermatophyta</taxon>
        <taxon>Magnoliopsida</taxon>
        <taxon>eudicotyledons</taxon>
        <taxon>Gunneridae</taxon>
        <taxon>Pentapetalae</taxon>
        <taxon>rosids</taxon>
        <taxon>fabids</taxon>
        <taxon>Fabales</taxon>
        <taxon>Quillajaceae</taxon>
        <taxon>Quillaja</taxon>
    </lineage>
</organism>
<dbReference type="GO" id="GO:0016757">
    <property type="term" value="F:glycosyltransferase activity"/>
    <property type="evidence" value="ECO:0007669"/>
    <property type="project" value="UniProtKB-KW"/>
</dbReference>
<feature type="transmembrane region" description="Helical" evidence="7">
    <location>
        <begin position="16"/>
        <end position="33"/>
    </location>
</feature>
<protein>
    <submittedName>
        <fullName evidence="9">Exostosin family protein</fullName>
    </submittedName>
</protein>
<feature type="compositionally biased region" description="Polar residues" evidence="6">
    <location>
        <begin position="185"/>
        <end position="202"/>
    </location>
</feature>
<evidence type="ECO:0000256" key="4">
    <source>
        <dbReference type="ARBA" id="ARBA00022968"/>
    </source>
</evidence>
<name>A0AAD7LXB5_QUISA</name>
<dbReference type="Pfam" id="PF03016">
    <property type="entry name" value="Exostosin_GT47"/>
    <property type="match status" value="1"/>
</dbReference>
<keyword evidence="3" id="KW-0328">Glycosyltransferase</keyword>
<keyword evidence="7" id="KW-0472">Membrane</keyword>
<gene>
    <name evidence="9" type="ORF">O6P43_015499</name>
</gene>
<dbReference type="Proteomes" id="UP001163823">
    <property type="component" value="Chromosome 6"/>
</dbReference>
<dbReference type="PANTHER" id="PTHR11062">
    <property type="entry name" value="EXOSTOSIN HEPARAN SULFATE GLYCOSYLTRANSFERASE -RELATED"/>
    <property type="match status" value="1"/>
</dbReference>
<reference evidence="9" key="1">
    <citation type="journal article" date="2023" name="Science">
        <title>Elucidation of the pathway for biosynthesis of saponin adjuvants from the soapbark tree.</title>
        <authorList>
            <person name="Reed J."/>
            <person name="Orme A."/>
            <person name="El-Demerdash A."/>
            <person name="Owen C."/>
            <person name="Martin L.B.B."/>
            <person name="Misra R.C."/>
            <person name="Kikuchi S."/>
            <person name="Rejzek M."/>
            <person name="Martin A.C."/>
            <person name="Harkess A."/>
            <person name="Leebens-Mack J."/>
            <person name="Louveau T."/>
            <person name="Stephenson M.J."/>
            <person name="Osbourn A."/>
        </authorList>
    </citation>
    <scope>NUCLEOTIDE SEQUENCE</scope>
    <source>
        <strain evidence="9">S10</strain>
    </source>
</reference>
<feature type="domain" description="Exostosin GT47" evidence="8">
    <location>
        <begin position="286"/>
        <end position="568"/>
    </location>
</feature>
<comment type="similarity">
    <text evidence="2">Belongs to the glycosyltransferase 47 family.</text>
</comment>
<dbReference type="AlphaFoldDB" id="A0AAD7LXB5"/>
<accession>A0AAD7LXB5</accession>
<keyword evidence="7" id="KW-0812">Transmembrane</keyword>
<dbReference type="GO" id="GO:0000139">
    <property type="term" value="C:Golgi membrane"/>
    <property type="evidence" value="ECO:0007669"/>
    <property type="project" value="UniProtKB-SubCell"/>
</dbReference>
<evidence type="ECO:0000259" key="8">
    <source>
        <dbReference type="Pfam" id="PF03016"/>
    </source>
</evidence>
<evidence type="ECO:0000256" key="2">
    <source>
        <dbReference type="ARBA" id="ARBA00010271"/>
    </source>
</evidence>
<dbReference type="EMBL" id="JARAOO010000006">
    <property type="protein sequence ID" value="KAJ7965944.1"/>
    <property type="molecule type" value="Genomic_DNA"/>
</dbReference>
<keyword evidence="7" id="KW-1133">Transmembrane helix</keyword>
<keyword evidence="3" id="KW-0808">Transferase</keyword>
<proteinExistence type="inferred from homology"/>
<keyword evidence="10" id="KW-1185">Reference proteome</keyword>
<dbReference type="InterPro" id="IPR040911">
    <property type="entry name" value="Exostosin_GT47"/>
</dbReference>
<comment type="subcellular location">
    <subcellularLocation>
        <location evidence="1">Golgi apparatus membrane</location>
        <topology evidence="1">Single-pass type II membrane protein</topology>
    </subcellularLocation>
</comment>
<evidence type="ECO:0000313" key="10">
    <source>
        <dbReference type="Proteomes" id="UP001163823"/>
    </source>
</evidence>
<feature type="region of interest" description="Disordered" evidence="6">
    <location>
        <begin position="76"/>
        <end position="130"/>
    </location>
</feature>
<evidence type="ECO:0000256" key="6">
    <source>
        <dbReference type="SAM" id="MobiDB-lite"/>
    </source>
</evidence>
<comment type="caution">
    <text evidence="9">The sequence shown here is derived from an EMBL/GenBank/DDBJ whole genome shotgun (WGS) entry which is preliminary data.</text>
</comment>